<protein>
    <recommendedName>
        <fullName evidence="2">BUD13 homolog</fullName>
    </recommendedName>
</protein>
<feature type="compositionally biased region" description="Basic residues" evidence="3">
    <location>
        <begin position="313"/>
        <end position="324"/>
    </location>
</feature>
<feature type="compositionally biased region" description="Basic and acidic residues" evidence="3">
    <location>
        <begin position="88"/>
        <end position="99"/>
    </location>
</feature>
<evidence type="ECO:0000256" key="3">
    <source>
        <dbReference type="SAM" id="MobiDB-lite"/>
    </source>
</evidence>
<keyword evidence="5" id="KW-1185">Reference proteome</keyword>
<accession>A0ABQ0F4L7</accession>
<sequence length="579" mass="66011">MLAWKEVQSPVASGAKNGRSREALAAREMRIVDDDVGWAAISTAKLEREEEEDGDLPVVAEFVDERPEEVKQMEAFRSSAKWKLLGGHSEDGHFQHDDQDPSPPRKARHDTPDPSPPRRVRHDSPDPSPPRRVRHDSPDPSPPRKARHDTPDPSPPRRVRHDSPDPSPPRRVRHDTPDLSPPRRVRHDTPDPSPPRKVHHDLDAFPPRKSHLNSSAVSPRRGHHGSSGTSSPRQTRNHSPAAAQHRRTLDSSGTQHLRRARHDSPDLELPKAKSSKAAERAPGRTVPQSGLGPAHPPLSTNSKHQHDSDLSPPRKRQVKAHSGAKKQLDSEDRNKDLSPPRNRPRRQSSDSDLSPPRRRQRTKSSDSDLSPPRRSPGKKTAHMYSGAKTGLVTDVQREHQELKKQDQDTTDLGAQFEFTETVFRDKSGRKRNLKLERLEQRRKAEKDSERDELYAQWGKGLAQSRQQQQNVEDAMKEMQKPLARYIDDEDLDRMLREQEREGDPMANFIKKNKAKENKNKKARPRYNGPAPPPNRFNIWPGYRWDGVDRSNGFEQKRFARLASKKAVEELAYKWSVEDM</sequence>
<evidence type="ECO:0000256" key="2">
    <source>
        <dbReference type="ARBA" id="ARBA00014454"/>
    </source>
</evidence>
<gene>
    <name evidence="4" type="ORF">APTSU1_000939800</name>
</gene>
<feature type="compositionally biased region" description="Basic and acidic residues" evidence="3">
    <location>
        <begin position="326"/>
        <end position="338"/>
    </location>
</feature>
<feature type="region of interest" description="Disordered" evidence="3">
    <location>
        <begin position="82"/>
        <end position="409"/>
    </location>
</feature>
<reference evidence="4 5" key="1">
    <citation type="submission" date="2024-08" db="EMBL/GenBank/DDBJ databases">
        <title>The draft genome of Apodemus speciosus.</title>
        <authorList>
            <person name="Nabeshima K."/>
            <person name="Suzuki S."/>
            <person name="Onuma M."/>
        </authorList>
    </citation>
    <scope>NUCLEOTIDE SEQUENCE [LARGE SCALE GENOMIC DNA]</scope>
    <source>
        <strain evidence="4">IB14-021</strain>
    </source>
</reference>
<evidence type="ECO:0000313" key="4">
    <source>
        <dbReference type="EMBL" id="GAB1294165.1"/>
    </source>
</evidence>
<dbReference type="Pfam" id="PF09736">
    <property type="entry name" value="Bud13"/>
    <property type="match status" value="1"/>
</dbReference>
<dbReference type="EMBL" id="BAAFST010000009">
    <property type="protein sequence ID" value="GAB1294165.1"/>
    <property type="molecule type" value="Genomic_DNA"/>
</dbReference>
<name>A0ABQ0F4L7_APOSI</name>
<feature type="compositionally biased region" description="Basic and acidic residues" evidence="3">
    <location>
        <begin position="395"/>
        <end position="407"/>
    </location>
</feature>
<feature type="region of interest" description="Disordered" evidence="3">
    <location>
        <begin position="1"/>
        <end position="22"/>
    </location>
</feature>
<dbReference type="InterPro" id="IPR051112">
    <property type="entry name" value="CWC26_splicing_factor"/>
</dbReference>
<dbReference type="Proteomes" id="UP001623349">
    <property type="component" value="Unassembled WGS sequence"/>
</dbReference>
<dbReference type="PANTHER" id="PTHR31809:SF0">
    <property type="entry name" value="BUD13 HOMOLOG"/>
    <property type="match status" value="1"/>
</dbReference>
<evidence type="ECO:0000313" key="5">
    <source>
        <dbReference type="Proteomes" id="UP001623349"/>
    </source>
</evidence>
<organism evidence="4 5">
    <name type="scientific">Apodemus speciosus</name>
    <name type="common">Large Japanese field mouse</name>
    <dbReference type="NCBI Taxonomy" id="105296"/>
    <lineage>
        <taxon>Eukaryota</taxon>
        <taxon>Metazoa</taxon>
        <taxon>Chordata</taxon>
        <taxon>Craniata</taxon>
        <taxon>Vertebrata</taxon>
        <taxon>Euteleostomi</taxon>
        <taxon>Mammalia</taxon>
        <taxon>Eutheria</taxon>
        <taxon>Euarchontoglires</taxon>
        <taxon>Glires</taxon>
        <taxon>Rodentia</taxon>
        <taxon>Myomorpha</taxon>
        <taxon>Muroidea</taxon>
        <taxon>Muridae</taxon>
        <taxon>Murinae</taxon>
        <taxon>Apodemus</taxon>
    </lineage>
</organism>
<comment type="caution">
    <text evidence="4">The sequence shown here is derived from an EMBL/GenBank/DDBJ whole genome shotgun (WGS) entry which is preliminary data.</text>
</comment>
<proteinExistence type="inferred from homology"/>
<feature type="compositionally biased region" description="Basic and acidic residues" evidence="3">
    <location>
        <begin position="494"/>
        <end position="503"/>
    </location>
</feature>
<dbReference type="PANTHER" id="PTHR31809">
    <property type="entry name" value="BUD13 HOMOLOG"/>
    <property type="match status" value="1"/>
</dbReference>
<feature type="region of interest" description="Disordered" evidence="3">
    <location>
        <begin position="494"/>
        <end position="537"/>
    </location>
</feature>
<comment type="similarity">
    <text evidence="1">Belongs to the CWC26 family.</text>
</comment>
<dbReference type="InterPro" id="IPR018609">
    <property type="entry name" value="Bud13"/>
</dbReference>
<feature type="compositionally biased region" description="Basic and acidic residues" evidence="3">
    <location>
        <begin position="262"/>
        <end position="282"/>
    </location>
</feature>
<evidence type="ECO:0000256" key="1">
    <source>
        <dbReference type="ARBA" id="ARBA00011069"/>
    </source>
</evidence>